<dbReference type="InterPro" id="IPR024419">
    <property type="entry name" value="YvrJ"/>
</dbReference>
<keyword evidence="1" id="KW-0472">Membrane</keyword>
<dbReference type="AlphaFoldDB" id="A0A0E3W3F7"/>
<accession>A0A0E3W3F7</accession>
<evidence type="ECO:0008006" key="4">
    <source>
        <dbReference type="Google" id="ProtNLM"/>
    </source>
</evidence>
<dbReference type="EMBL" id="CGIH01000029">
    <property type="protein sequence ID" value="CFX78440.1"/>
    <property type="molecule type" value="Genomic_DNA"/>
</dbReference>
<reference evidence="2 3" key="1">
    <citation type="submission" date="2015-03" db="EMBL/GenBank/DDBJ databases">
        <authorList>
            <person name="Murphy D."/>
        </authorList>
    </citation>
    <scope>NUCLEOTIDE SEQUENCE [LARGE SCALE GENOMIC DNA]</scope>
    <source>
        <strain evidence="2 3">OL-4</strain>
    </source>
</reference>
<keyword evidence="1" id="KW-0812">Transmembrane</keyword>
<keyword evidence="1" id="KW-1133">Transmembrane helix</keyword>
<gene>
    <name evidence="2" type="ORF">1880</name>
</gene>
<proteinExistence type="predicted"/>
<name>A0A0E3W3F7_9FIRM</name>
<organism evidence="2 3">
    <name type="scientific">Syntrophomonas zehnderi OL-4</name>
    <dbReference type="NCBI Taxonomy" id="690567"/>
    <lineage>
        <taxon>Bacteria</taxon>
        <taxon>Bacillati</taxon>
        <taxon>Bacillota</taxon>
        <taxon>Clostridia</taxon>
        <taxon>Eubacteriales</taxon>
        <taxon>Syntrophomonadaceae</taxon>
        <taxon>Syntrophomonas</taxon>
    </lineage>
</organism>
<keyword evidence="3" id="KW-1185">Reference proteome</keyword>
<evidence type="ECO:0000313" key="2">
    <source>
        <dbReference type="EMBL" id="CFX78440.1"/>
    </source>
</evidence>
<dbReference type="Pfam" id="PF12841">
    <property type="entry name" value="YvrJ"/>
    <property type="match status" value="1"/>
</dbReference>
<sequence length="61" mass="6866">MNELLSLIGNVGFPIAVSIYLLIRVENKLGDLAWAIGELREAIITLPHDKYWPKAHSQSSY</sequence>
<feature type="transmembrane region" description="Helical" evidence="1">
    <location>
        <begin position="6"/>
        <end position="23"/>
    </location>
</feature>
<evidence type="ECO:0000256" key="1">
    <source>
        <dbReference type="SAM" id="Phobius"/>
    </source>
</evidence>
<evidence type="ECO:0000313" key="3">
    <source>
        <dbReference type="Proteomes" id="UP000045545"/>
    </source>
</evidence>
<dbReference type="STRING" id="690567.1880"/>
<dbReference type="Proteomes" id="UP000045545">
    <property type="component" value="Unassembled WGS sequence"/>
</dbReference>
<protein>
    <recommendedName>
        <fullName evidence="4">YvrJ protein family</fullName>
    </recommendedName>
</protein>
<feature type="non-terminal residue" evidence="2">
    <location>
        <position position="61"/>
    </location>
</feature>